<name>A0A5J4ZK30_9ASTE</name>
<reference evidence="3 4" key="1">
    <citation type="submission" date="2019-09" db="EMBL/GenBank/DDBJ databases">
        <title>A chromosome-level genome assembly of the Chinese tupelo Nyssa sinensis.</title>
        <authorList>
            <person name="Yang X."/>
            <person name="Kang M."/>
            <person name="Yang Y."/>
            <person name="Xiong H."/>
            <person name="Wang M."/>
            <person name="Zhang Z."/>
            <person name="Wang Z."/>
            <person name="Wu H."/>
            <person name="Ma T."/>
            <person name="Liu J."/>
            <person name="Xi Z."/>
        </authorList>
    </citation>
    <scope>NUCLEOTIDE SEQUENCE [LARGE SCALE GENOMIC DNA]</scope>
    <source>
        <strain evidence="3">J267</strain>
        <tissue evidence="3">Leaf</tissue>
    </source>
</reference>
<keyword evidence="2" id="KW-0812">Transmembrane</keyword>
<feature type="region of interest" description="Disordered" evidence="1">
    <location>
        <begin position="186"/>
        <end position="212"/>
    </location>
</feature>
<proteinExistence type="predicted"/>
<feature type="compositionally biased region" description="Polar residues" evidence="1">
    <location>
        <begin position="201"/>
        <end position="212"/>
    </location>
</feature>
<evidence type="ECO:0000256" key="1">
    <source>
        <dbReference type="SAM" id="MobiDB-lite"/>
    </source>
</evidence>
<evidence type="ECO:0000313" key="4">
    <source>
        <dbReference type="Proteomes" id="UP000325577"/>
    </source>
</evidence>
<protein>
    <submittedName>
        <fullName evidence="3">Uncharacterized protein</fullName>
    </submittedName>
</protein>
<dbReference type="EMBL" id="CM018050">
    <property type="protein sequence ID" value="KAA8517852.1"/>
    <property type="molecule type" value="Genomic_DNA"/>
</dbReference>
<feature type="compositionally biased region" description="Basic and acidic residues" evidence="1">
    <location>
        <begin position="190"/>
        <end position="200"/>
    </location>
</feature>
<dbReference type="OrthoDB" id="4096362at2759"/>
<feature type="transmembrane region" description="Helical" evidence="2">
    <location>
        <begin position="6"/>
        <end position="25"/>
    </location>
</feature>
<evidence type="ECO:0000313" key="3">
    <source>
        <dbReference type="EMBL" id="KAA8517852.1"/>
    </source>
</evidence>
<dbReference type="Proteomes" id="UP000325577">
    <property type="component" value="Linkage Group LG7"/>
</dbReference>
<sequence length="212" mass="23868">MDQLKVSSIAPGGLGLVPLLFLVVIEALSRFIDRAVNGSLLSCFEVGRDAGNQRHYENFRYRYDNKENPYNQGIIRNLREIFFSKIPPSMNDFRAIVQEEENMVESTTPNLVESIANSKEKIDIEMGPKLGEESGFSIPEILQNLDYDDIEDNFKSKEGNERIDSDLSLALSFEQELKNFMQSSIVEGGTKAEEKTEEVGSSHQTTPPVLQV</sequence>
<organism evidence="3 4">
    <name type="scientific">Nyssa sinensis</name>
    <dbReference type="NCBI Taxonomy" id="561372"/>
    <lineage>
        <taxon>Eukaryota</taxon>
        <taxon>Viridiplantae</taxon>
        <taxon>Streptophyta</taxon>
        <taxon>Embryophyta</taxon>
        <taxon>Tracheophyta</taxon>
        <taxon>Spermatophyta</taxon>
        <taxon>Magnoliopsida</taxon>
        <taxon>eudicotyledons</taxon>
        <taxon>Gunneridae</taxon>
        <taxon>Pentapetalae</taxon>
        <taxon>asterids</taxon>
        <taxon>Cornales</taxon>
        <taxon>Nyssaceae</taxon>
        <taxon>Nyssa</taxon>
    </lineage>
</organism>
<gene>
    <name evidence="3" type="ORF">F0562_015325</name>
</gene>
<evidence type="ECO:0000256" key="2">
    <source>
        <dbReference type="SAM" id="Phobius"/>
    </source>
</evidence>
<keyword evidence="2" id="KW-0472">Membrane</keyword>
<dbReference type="AlphaFoldDB" id="A0A5J4ZK30"/>
<keyword evidence="2" id="KW-1133">Transmembrane helix</keyword>
<keyword evidence="4" id="KW-1185">Reference proteome</keyword>
<accession>A0A5J4ZK30</accession>